<dbReference type="CDD" id="cd12108">
    <property type="entry name" value="Hr-like"/>
    <property type="match status" value="1"/>
</dbReference>
<dbReference type="InterPro" id="IPR040079">
    <property type="entry name" value="Glutathione_S-Trfase"/>
</dbReference>
<evidence type="ECO:0000259" key="1">
    <source>
        <dbReference type="PROSITE" id="PS50404"/>
    </source>
</evidence>
<dbReference type="PROSITE" id="PS50405">
    <property type="entry name" value="GST_CTER"/>
    <property type="match status" value="1"/>
</dbReference>
<comment type="caution">
    <text evidence="3">The sequence shown here is derived from an EMBL/GenBank/DDBJ whole genome shotgun (WGS) entry which is preliminary data.</text>
</comment>
<dbReference type="CDD" id="cd00570">
    <property type="entry name" value="GST_N_family"/>
    <property type="match status" value="1"/>
</dbReference>
<evidence type="ECO:0000313" key="3">
    <source>
        <dbReference type="EMBL" id="KAI5073111.1"/>
    </source>
</evidence>
<dbReference type="Pfam" id="PF16865">
    <property type="entry name" value="GST_C_5"/>
    <property type="match status" value="1"/>
</dbReference>
<sequence length="495" mass="55071">MGSCFTKPEISNSRGSVVVPYCSPQAKRPGRLRLYGTELCPFTSRIRIALEFKGIPVQVLWLSADDEKGRSKQLLAYMLPDGKLPILQHEDHTISGSSDEILDYIEGTFPKPSLSCNRGVYEWVEFVRDTFSPLIVKALYNGDLLAQPDTAKQLNSAFAKLDTAIVKHGSKGPYFYGDQFSLVDVYLVPFLLLERPLSYFHGIGISAAFTHLRGYSIRMTSFGCYAPIRTDLDLLYGSVSKALAQSAPPPLVSMTLLQHYSILAHFEKLVLTIDELILAAKQPSKTVDPVKGSLAMQIKKLSASYSLLLQFMLEHAQMEERVIFPALEKADRGLTKSANQSHARDLPVMNGIKEDFKSVVVLEQGSAGRKEALLTVSTRLRHLQAHTIEHFKEEETELLPLLNAAGVGSKQQAALVGKCIEIMESMHARLFPFMLSGLQPHQIHQYINLLQKSLEESNKATLGRMMTALKQADDEHASVWAVVRERFPSLAILVS</sequence>
<dbReference type="AlphaFoldDB" id="A0A9D4USP6"/>
<dbReference type="InterPro" id="IPR012312">
    <property type="entry name" value="Hemerythrin-like"/>
</dbReference>
<dbReference type="Gene3D" id="3.40.30.10">
    <property type="entry name" value="Glutaredoxin"/>
    <property type="match status" value="1"/>
</dbReference>
<dbReference type="PANTHER" id="PTHR35739:SF1">
    <property type="entry name" value="OS01G0861700 PROTEIN"/>
    <property type="match status" value="1"/>
</dbReference>
<dbReference type="Pfam" id="PF13417">
    <property type="entry name" value="GST_N_3"/>
    <property type="match status" value="1"/>
</dbReference>
<dbReference type="EMBL" id="JABFUD020000011">
    <property type="protein sequence ID" value="KAI5073111.1"/>
    <property type="molecule type" value="Genomic_DNA"/>
</dbReference>
<protein>
    <submittedName>
        <fullName evidence="3">Uncharacterized protein</fullName>
    </submittedName>
</protein>
<keyword evidence="4" id="KW-1185">Reference proteome</keyword>
<feature type="domain" description="GST C-terminal" evidence="2">
    <location>
        <begin position="113"/>
        <end position="250"/>
    </location>
</feature>
<dbReference type="OrthoDB" id="4951845at2759"/>
<dbReference type="SUPFAM" id="SSF47616">
    <property type="entry name" value="GST C-terminal domain-like"/>
    <property type="match status" value="1"/>
</dbReference>
<dbReference type="SFLD" id="SFLDS00019">
    <property type="entry name" value="Glutathione_Transferase_(cytos"/>
    <property type="match status" value="1"/>
</dbReference>
<dbReference type="PANTHER" id="PTHR35739">
    <property type="entry name" value="OS01G0861700 PROTEIN"/>
    <property type="match status" value="1"/>
</dbReference>
<dbReference type="InterPro" id="IPR010987">
    <property type="entry name" value="Glutathione-S-Trfase_C-like"/>
</dbReference>
<dbReference type="Gene3D" id="1.20.1050.10">
    <property type="match status" value="1"/>
</dbReference>
<accession>A0A9D4USP6</accession>
<organism evidence="3 4">
    <name type="scientific">Adiantum capillus-veneris</name>
    <name type="common">Maidenhair fern</name>
    <dbReference type="NCBI Taxonomy" id="13818"/>
    <lineage>
        <taxon>Eukaryota</taxon>
        <taxon>Viridiplantae</taxon>
        <taxon>Streptophyta</taxon>
        <taxon>Embryophyta</taxon>
        <taxon>Tracheophyta</taxon>
        <taxon>Polypodiopsida</taxon>
        <taxon>Polypodiidae</taxon>
        <taxon>Polypodiales</taxon>
        <taxon>Pteridineae</taxon>
        <taxon>Pteridaceae</taxon>
        <taxon>Vittarioideae</taxon>
        <taxon>Adiantum</taxon>
    </lineage>
</organism>
<feature type="domain" description="GST N-terminal" evidence="1">
    <location>
        <begin position="30"/>
        <end position="113"/>
    </location>
</feature>
<dbReference type="Pfam" id="PF01814">
    <property type="entry name" value="Hemerythrin"/>
    <property type="match status" value="1"/>
</dbReference>
<dbReference type="Proteomes" id="UP000886520">
    <property type="component" value="Chromosome 11"/>
</dbReference>
<reference evidence="3" key="1">
    <citation type="submission" date="2021-01" db="EMBL/GenBank/DDBJ databases">
        <title>Adiantum capillus-veneris genome.</title>
        <authorList>
            <person name="Fang Y."/>
            <person name="Liao Q."/>
        </authorList>
    </citation>
    <scope>NUCLEOTIDE SEQUENCE</scope>
    <source>
        <strain evidence="3">H3</strain>
        <tissue evidence="3">Leaf</tissue>
    </source>
</reference>
<name>A0A9D4USP6_ADICA</name>
<evidence type="ECO:0000259" key="2">
    <source>
        <dbReference type="PROSITE" id="PS50405"/>
    </source>
</evidence>
<dbReference type="InterPro" id="IPR036249">
    <property type="entry name" value="Thioredoxin-like_sf"/>
</dbReference>
<dbReference type="SUPFAM" id="SSF52833">
    <property type="entry name" value="Thioredoxin-like"/>
    <property type="match status" value="1"/>
</dbReference>
<dbReference type="Gene3D" id="1.20.120.520">
    <property type="entry name" value="nmb1532 protein domain like"/>
    <property type="match status" value="1"/>
</dbReference>
<gene>
    <name evidence="3" type="ORF">GOP47_0011124</name>
</gene>
<dbReference type="InterPro" id="IPR004045">
    <property type="entry name" value="Glutathione_S-Trfase_N"/>
</dbReference>
<evidence type="ECO:0000313" key="4">
    <source>
        <dbReference type="Proteomes" id="UP000886520"/>
    </source>
</evidence>
<dbReference type="InterPro" id="IPR041695">
    <property type="entry name" value="GST_C_5"/>
</dbReference>
<dbReference type="InterPro" id="IPR036282">
    <property type="entry name" value="Glutathione-S-Trfase_C_sf"/>
</dbReference>
<dbReference type="PROSITE" id="PS50404">
    <property type="entry name" value="GST_NTER"/>
    <property type="match status" value="1"/>
</dbReference>
<proteinExistence type="predicted"/>